<name>A0A058ZA08_FONAL</name>
<evidence type="ECO:0000313" key="3">
    <source>
        <dbReference type="EMBL" id="KCV70367.1"/>
    </source>
</evidence>
<dbReference type="EMBL" id="KB932204">
    <property type="protein sequence ID" value="KCV70367.1"/>
    <property type="molecule type" value="Genomic_DNA"/>
</dbReference>
<organism evidence="3">
    <name type="scientific">Fonticula alba</name>
    <name type="common">Slime mold</name>
    <dbReference type="NCBI Taxonomy" id="691883"/>
    <lineage>
        <taxon>Eukaryota</taxon>
        <taxon>Rotosphaerida</taxon>
        <taxon>Fonticulaceae</taxon>
        <taxon>Fonticula</taxon>
    </lineage>
</organism>
<dbReference type="AlphaFoldDB" id="A0A058ZA08"/>
<accession>A0A058ZA08</accession>
<dbReference type="RefSeq" id="XP_009494883.1">
    <property type="nucleotide sequence ID" value="XM_009496608.1"/>
</dbReference>
<evidence type="ECO:0000256" key="1">
    <source>
        <dbReference type="SAM" id="Phobius"/>
    </source>
</evidence>
<feature type="transmembrane region" description="Helical" evidence="1">
    <location>
        <begin position="83"/>
        <end position="104"/>
    </location>
</feature>
<reference evidence="3" key="1">
    <citation type="submission" date="2013-04" db="EMBL/GenBank/DDBJ databases">
        <title>The Genome Sequence of Fonticula alba ATCC 38817.</title>
        <authorList>
            <consortium name="The Broad Institute Genomics Platform"/>
            <person name="Russ C."/>
            <person name="Cuomo C."/>
            <person name="Burger G."/>
            <person name="Gray M.W."/>
            <person name="Holland P.W.H."/>
            <person name="King N."/>
            <person name="Lang F.B.F."/>
            <person name="Roger A.J."/>
            <person name="Ruiz-Trillo I."/>
            <person name="Brown M."/>
            <person name="Walker B."/>
            <person name="Young S."/>
            <person name="Zeng Q."/>
            <person name="Gargeya S."/>
            <person name="Fitzgerald M."/>
            <person name="Haas B."/>
            <person name="Abouelleil A."/>
            <person name="Allen A.W."/>
            <person name="Alvarado L."/>
            <person name="Arachchi H.M."/>
            <person name="Berlin A.M."/>
            <person name="Chapman S.B."/>
            <person name="Gainer-Dewar J."/>
            <person name="Goldberg J."/>
            <person name="Griggs A."/>
            <person name="Gujja S."/>
            <person name="Hansen M."/>
            <person name="Howarth C."/>
            <person name="Imamovic A."/>
            <person name="Ireland A."/>
            <person name="Larimer J."/>
            <person name="McCowan C."/>
            <person name="Murphy C."/>
            <person name="Pearson M."/>
            <person name="Poon T.W."/>
            <person name="Priest M."/>
            <person name="Roberts A."/>
            <person name="Saif S."/>
            <person name="Shea T."/>
            <person name="Sisk P."/>
            <person name="Sykes S."/>
            <person name="Wortman J."/>
            <person name="Nusbaum C."/>
            <person name="Birren B."/>
        </authorList>
    </citation>
    <scope>NUCLEOTIDE SEQUENCE [LARGE SCALE GENOMIC DNA]</scope>
    <source>
        <strain evidence="3">ATCC 38817</strain>
    </source>
</reference>
<dbReference type="GeneID" id="20527426"/>
<keyword evidence="1" id="KW-0472">Membrane</keyword>
<feature type="transmembrane region" description="Helical" evidence="1">
    <location>
        <begin position="59"/>
        <end position="77"/>
    </location>
</feature>
<proteinExistence type="predicted"/>
<keyword evidence="1" id="KW-1133">Transmembrane helix</keyword>
<evidence type="ECO:0000256" key="2">
    <source>
        <dbReference type="SAM" id="SignalP"/>
    </source>
</evidence>
<gene>
    <name evidence="3" type="ORF">H696_02701</name>
</gene>
<feature type="chain" id="PRO_5001570926" description="DUF4203 domain-containing protein" evidence="2">
    <location>
        <begin position="19"/>
        <end position="160"/>
    </location>
</feature>
<evidence type="ECO:0008006" key="5">
    <source>
        <dbReference type="Google" id="ProtNLM"/>
    </source>
</evidence>
<feature type="signal peptide" evidence="2">
    <location>
        <begin position="1"/>
        <end position="18"/>
    </location>
</feature>
<protein>
    <recommendedName>
        <fullName evidence="5">DUF4203 domain-containing protein</fullName>
    </recommendedName>
</protein>
<sequence>MVHAGLMVLFSLTAGAMAGLASAASATTIAFKSLLVFCFGLLGLALLTLQSSHLYSRRYAAFFALAVGGISCGPIFLLSPLEVGTTAIVVACIIILAALTYAVFNTRRILHSCTPGEVVPGTVMLLTDPVRVPALFLWHLLRRSRLFGGSRGGHDAFPSP</sequence>
<keyword evidence="4" id="KW-1185">Reference proteome</keyword>
<dbReference type="Proteomes" id="UP000030693">
    <property type="component" value="Unassembled WGS sequence"/>
</dbReference>
<keyword evidence="1" id="KW-0812">Transmembrane</keyword>
<feature type="transmembrane region" description="Helical" evidence="1">
    <location>
        <begin position="33"/>
        <end position="52"/>
    </location>
</feature>
<evidence type="ECO:0000313" key="4">
    <source>
        <dbReference type="Proteomes" id="UP000030693"/>
    </source>
</evidence>
<keyword evidence="2" id="KW-0732">Signal</keyword>